<dbReference type="CDD" id="cd06173">
    <property type="entry name" value="MFS_MefA_like"/>
    <property type="match status" value="1"/>
</dbReference>
<dbReference type="InterPro" id="IPR011701">
    <property type="entry name" value="MFS"/>
</dbReference>
<dbReference type="EMBL" id="CP091196">
    <property type="protein sequence ID" value="UQS25347.1"/>
    <property type="molecule type" value="Genomic_DNA"/>
</dbReference>
<feature type="domain" description="Major facilitator superfamily (MFS) profile" evidence="7">
    <location>
        <begin position="1"/>
        <end position="391"/>
    </location>
</feature>
<evidence type="ECO:0000256" key="2">
    <source>
        <dbReference type="ARBA" id="ARBA00022475"/>
    </source>
</evidence>
<feature type="transmembrane region" description="Helical" evidence="6">
    <location>
        <begin position="238"/>
        <end position="262"/>
    </location>
</feature>
<feature type="transmembrane region" description="Helical" evidence="6">
    <location>
        <begin position="142"/>
        <end position="170"/>
    </location>
</feature>
<dbReference type="Proteomes" id="UP000830158">
    <property type="component" value="Chromosome"/>
</dbReference>
<proteinExistence type="predicted"/>
<dbReference type="SUPFAM" id="SSF103473">
    <property type="entry name" value="MFS general substrate transporter"/>
    <property type="match status" value="1"/>
</dbReference>
<reference evidence="8" key="1">
    <citation type="submission" date="2022-01" db="EMBL/GenBank/DDBJ databases">
        <title>PSI-footprinting approach for the identification of protein synthesis inhibitor producers.</title>
        <authorList>
            <person name="Handel F."/>
            <person name="Kulik A."/>
            <person name="Wex K.W."/>
            <person name="Berscheid A."/>
            <person name="Saur J.S."/>
            <person name="Winkler A."/>
            <person name="Wibberg D."/>
            <person name="Kalinowski J."/>
            <person name="Broetz-Oesterhelt H."/>
            <person name="Mast Y."/>
        </authorList>
    </citation>
    <scope>NUCLEOTIDE SEQUENCE</scope>
    <source>
        <strain evidence="8">KNN 49.3e</strain>
    </source>
</reference>
<feature type="transmembrane region" description="Helical" evidence="6">
    <location>
        <begin position="294"/>
        <end position="316"/>
    </location>
</feature>
<evidence type="ECO:0000256" key="1">
    <source>
        <dbReference type="ARBA" id="ARBA00004651"/>
    </source>
</evidence>
<sequence length="408" mass="41384">MSLIGDQVSAFVLPTVAVVVLHAGSVEVGALNAIASAAYPVLGLFVGVLMDRVRRRPAMITADLVRCAAFATLPVAAASGVLSLAQLYVVAAVAGVFSVLFDVAYQSYLPTLRSGEPLARGNARLEMSSSVSRLIGPVPGGALLQALAAAGALAVNALSFLASVAGVVLVRAPEPTPGSHGARTGVWRSIAEGLRFLWGHPLLRPLTVAAGLRNLGMSAVRTVLVLFLYRALALSPGVAGALFTAGAVAAVAGAMLSGWLAGRLGVGRTLLLTGCEGLAWLAVPLALVLPPVGIVVTVMVVSSLWLPIWNAVVTTLRQQVTEARLLGRVHATARTINLSTIPLGALAGGALAQLLADAYGDRTGLTLALVLCAAVATLSLPSLLVAGIARIRHYPSPAPVSGGTAEGG</sequence>
<dbReference type="PANTHER" id="PTHR23513">
    <property type="entry name" value="INTEGRAL MEMBRANE EFFLUX PROTEIN-RELATED"/>
    <property type="match status" value="1"/>
</dbReference>
<dbReference type="PANTHER" id="PTHR23513:SF6">
    <property type="entry name" value="MAJOR FACILITATOR SUPERFAMILY ASSOCIATED DOMAIN-CONTAINING PROTEIN"/>
    <property type="match status" value="1"/>
</dbReference>
<keyword evidence="4 6" id="KW-1133">Transmembrane helix</keyword>
<keyword evidence="2" id="KW-1003">Cell membrane</keyword>
<dbReference type="PROSITE" id="PS50850">
    <property type="entry name" value="MFS"/>
    <property type="match status" value="1"/>
</dbReference>
<evidence type="ECO:0000313" key="8">
    <source>
        <dbReference type="EMBL" id="UQS25347.1"/>
    </source>
</evidence>
<dbReference type="Pfam" id="PF07690">
    <property type="entry name" value="MFS_1"/>
    <property type="match status" value="1"/>
</dbReference>
<feature type="transmembrane region" description="Helical" evidence="6">
    <location>
        <begin position="336"/>
        <end position="355"/>
    </location>
</feature>
<keyword evidence="5 6" id="KW-0472">Membrane</keyword>
<protein>
    <submittedName>
        <fullName evidence="8">MFS transporter</fullName>
    </submittedName>
</protein>
<feature type="transmembrane region" description="Helical" evidence="6">
    <location>
        <begin position="71"/>
        <end position="101"/>
    </location>
</feature>
<dbReference type="InterPro" id="IPR036259">
    <property type="entry name" value="MFS_trans_sf"/>
</dbReference>
<organism evidence="8 9">
    <name type="scientific">Amycolatopsis thermalba</name>
    <dbReference type="NCBI Taxonomy" id="944492"/>
    <lineage>
        <taxon>Bacteria</taxon>
        <taxon>Bacillati</taxon>
        <taxon>Actinomycetota</taxon>
        <taxon>Actinomycetes</taxon>
        <taxon>Pseudonocardiales</taxon>
        <taxon>Pseudonocardiaceae</taxon>
        <taxon>Amycolatopsis</taxon>
    </lineage>
</organism>
<dbReference type="Gene3D" id="1.20.1250.20">
    <property type="entry name" value="MFS general substrate transporter like domains"/>
    <property type="match status" value="1"/>
</dbReference>
<gene>
    <name evidence="8" type="ORF">L1857_22325</name>
</gene>
<evidence type="ECO:0000259" key="7">
    <source>
        <dbReference type="PROSITE" id="PS50850"/>
    </source>
</evidence>
<name>A0ABY4NZ74_9PSEU</name>
<evidence type="ECO:0000256" key="3">
    <source>
        <dbReference type="ARBA" id="ARBA00022692"/>
    </source>
</evidence>
<keyword evidence="9" id="KW-1185">Reference proteome</keyword>
<feature type="transmembrane region" description="Helical" evidence="6">
    <location>
        <begin position="367"/>
        <end position="389"/>
    </location>
</feature>
<dbReference type="InterPro" id="IPR020846">
    <property type="entry name" value="MFS_dom"/>
</dbReference>
<feature type="transmembrane region" description="Helical" evidence="6">
    <location>
        <begin position="33"/>
        <end position="50"/>
    </location>
</feature>
<keyword evidence="3 6" id="KW-0812">Transmembrane</keyword>
<accession>A0ABY4NZ74</accession>
<evidence type="ECO:0000256" key="6">
    <source>
        <dbReference type="SAM" id="Phobius"/>
    </source>
</evidence>
<comment type="subcellular location">
    <subcellularLocation>
        <location evidence="1">Cell membrane</location>
        <topology evidence="1">Multi-pass membrane protein</topology>
    </subcellularLocation>
</comment>
<evidence type="ECO:0000256" key="5">
    <source>
        <dbReference type="ARBA" id="ARBA00023136"/>
    </source>
</evidence>
<feature type="transmembrane region" description="Helical" evidence="6">
    <location>
        <begin position="212"/>
        <end position="232"/>
    </location>
</feature>
<feature type="transmembrane region" description="Helical" evidence="6">
    <location>
        <begin position="269"/>
        <end position="288"/>
    </location>
</feature>
<evidence type="ECO:0000313" key="9">
    <source>
        <dbReference type="Proteomes" id="UP000830158"/>
    </source>
</evidence>
<evidence type="ECO:0000256" key="4">
    <source>
        <dbReference type="ARBA" id="ARBA00022989"/>
    </source>
</evidence>